<evidence type="ECO:0000256" key="1">
    <source>
        <dbReference type="SAM" id="MobiDB-lite"/>
    </source>
</evidence>
<dbReference type="Proteomes" id="UP001592581">
    <property type="component" value="Unassembled WGS sequence"/>
</dbReference>
<sequence>MSRPQDRARATVPAPRSSSPRPVPDSDVTLGQGARITAYVLLTVAGVAVGLAGCFVQALWFPGGLLLALGAAFALFHGGRTLTGTRLGAALPAVGWFAMLLLANTQRPEGDFLLAANTGSYVFLLGGMALAVICATLPSRAAMRAVRDAVGR</sequence>
<keyword evidence="4" id="KW-1185">Reference proteome</keyword>
<evidence type="ECO:0000313" key="4">
    <source>
        <dbReference type="Proteomes" id="UP001592581"/>
    </source>
</evidence>
<proteinExistence type="predicted"/>
<keyword evidence="2" id="KW-1133">Transmembrane helix</keyword>
<comment type="caution">
    <text evidence="3">The sequence shown here is derived from an EMBL/GenBank/DDBJ whole genome shotgun (WGS) entry which is preliminary data.</text>
</comment>
<feature type="transmembrane region" description="Helical" evidence="2">
    <location>
        <begin position="118"/>
        <end position="137"/>
    </location>
</feature>
<feature type="transmembrane region" description="Helical" evidence="2">
    <location>
        <begin position="36"/>
        <end position="53"/>
    </location>
</feature>
<evidence type="ECO:0000313" key="3">
    <source>
        <dbReference type="EMBL" id="MFC1442516.1"/>
    </source>
</evidence>
<feature type="transmembrane region" description="Helical" evidence="2">
    <location>
        <begin position="88"/>
        <end position="106"/>
    </location>
</feature>
<dbReference type="RefSeq" id="WP_380567595.1">
    <property type="nucleotide sequence ID" value="NZ_JBEUKS010000012.1"/>
</dbReference>
<dbReference type="EMBL" id="JBEUKS010000012">
    <property type="protein sequence ID" value="MFC1442516.1"/>
    <property type="molecule type" value="Genomic_DNA"/>
</dbReference>
<feature type="transmembrane region" description="Helical" evidence="2">
    <location>
        <begin position="59"/>
        <end position="76"/>
    </location>
</feature>
<evidence type="ECO:0000256" key="2">
    <source>
        <dbReference type="SAM" id="Phobius"/>
    </source>
</evidence>
<dbReference type="Pfam" id="PF19608">
    <property type="entry name" value="DUF6113"/>
    <property type="match status" value="1"/>
</dbReference>
<organism evidence="3 4">
    <name type="scientific">Streptacidiphilus jeojiensis</name>
    <dbReference type="NCBI Taxonomy" id="3229225"/>
    <lineage>
        <taxon>Bacteria</taxon>
        <taxon>Bacillati</taxon>
        <taxon>Actinomycetota</taxon>
        <taxon>Actinomycetes</taxon>
        <taxon>Kitasatosporales</taxon>
        <taxon>Streptomycetaceae</taxon>
        <taxon>Streptacidiphilus</taxon>
    </lineage>
</organism>
<name>A0ABV6XW67_9ACTN</name>
<protein>
    <submittedName>
        <fullName evidence="3">DUF6113 family protein</fullName>
    </submittedName>
</protein>
<keyword evidence="2" id="KW-0812">Transmembrane</keyword>
<feature type="compositionally biased region" description="Low complexity" evidence="1">
    <location>
        <begin position="10"/>
        <end position="26"/>
    </location>
</feature>
<feature type="region of interest" description="Disordered" evidence="1">
    <location>
        <begin position="1"/>
        <end position="26"/>
    </location>
</feature>
<reference evidence="3 4" key="1">
    <citation type="submission" date="2024-06" db="EMBL/GenBank/DDBJ databases">
        <authorList>
            <person name="Lee S.D."/>
        </authorList>
    </citation>
    <scope>NUCLEOTIDE SEQUENCE [LARGE SCALE GENOMIC DNA]</scope>
    <source>
        <strain evidence="3 4">N1-10</strain>
    </source>
</reference>
<gene>
    <name evidence="3" type="ORF">ABUW04_30120</name>
</gene>
<keyword evidence="2" id="KW-0472">Membrane</keyword>
<dbReference type="InterPro" id="IPR046095">
    <property type="entry name" value="DUF6113"/>
</dbReference>
<accession>A0ABV6XW67</accession>